<dbReference type="GO" id="GO:0003677">
    <property type="term" value="F:DNA binding"/>
    <property type="evidence" value="ECO:0007669"/>
    <property type="project" value="UniProtKB-KW"/>
</dbReference>
<dbReference type="GO" id="GO:0030261">
    <property type="term" value="P:chromosome condensation"/>
    <property type="evidence" value="ECO:0007669"/>
    <property type="project" value="UniProtKB-KW"/>
</dbReference>
<evidence type="ECO:0000313" key="8">
    <source>
        <dbReference type="Proteomes" id="UP001200247"/>
    </source>
</evidence>
<dbReference type="GO" id="GO:0005829">
    <property type="term" value="C:cytosol"/>
    <property type="evidence" value="ECO:0007669"/>
    <property type="project" value="TreeGrafter"/>
</dbReference>
<accession>A0A248LKN7</accession>
<reference evidence="5" key="3">
    <citation type="submission" date="2017-06" db="EMBL/GenBank/DDBJ databases">
        <authorList>
            <person name="Kim H.J."/>
            <person name="Triplett B.A."/>
        </authorList>
    </citation>
    <scope>NUCLEOTIDE SEQUENCE</scope>
    <source>
        <strain evidence="5">HLGZ1</strain>
    </source>
</reference>
<dbReference type="OMA" id="HMAESHE"/>
<dbReference type="PRINTS" id="PR01727">
    <property type="entry name" value="DNABINDINGHU"/>
</dbReference>
<proteinExistence type="inferred from homology"/>
<dbReference type="GO" id="GO:0030527">
    <property type="term" value="F:structural constituent of chromatin"/>
    <property type="evidence" value="ECO:0007669"/>
    <property type="project" value="InterPro"/>
</dbReference>
<keyword evidence="2" id="KW-0226">DNA condensation</keyword>
<evidence type="ECO:0000256" key="2">
    <source>
        <dbReference type="ARBA" id="ARBA00023067"/>
    </source>
</evidence>
<dbReference type="PANTHER" id="PTHR33175">
    <property type="entry name" value="DNA-BINDING PROTEIN HU"/>
    <property type="match status" value="1"/>
</dbReference>
<evidence type="ECO:0000256" key="1">
    <source>
        <dbReference type="ARBA" id="ARBA00010529"/>
    </source>
</evidence>
<reference evidence="6 8" key="4">
    <citation type="submission" date="2021-10" db="EMBL/GenBank/DDBJ databases">
        <title>Whole-genome sequencing analysis of Laribacter hongkongensis: virulence gene profiles, carbohydrate-active enzyme prediction, and antimicrobial resistance characterization.</title>
        <authorList>
            <person name="Yuan P."/>
            <person name="Zhan Y."/>
            <person name="Chen D."/>
        </authorList>
    </citation>
    <scope>NUCLEOTIDE SEQUENCE [LARGE SCALE GENOMIC DNA]</scope>
    <source>
        <strain evidence="6 8">W67</strain>
    </source>
</reference>
<comment type="similarity">
    <text evidence="1 4">Belongs to the bacterial histone-like protein family.</text>
</comment>
<dbReference type="Proteomes" id="UP000197424">
    <property type="component" value="Chromosome"/>
</dbReference>
<dbReference type="Gene3D" id="4.10.520.10">
    <property type="entry name" value="IHF-like DNA-binding proteins"/>
    <property type="match status" value="1"/>
</dbReference>
<dbReference type="SMART" id="SM00411">
    <property type="entry name" value="BHL"/>
    <property type="match status" value="1"/>
</dbReference>
<evidence type="ECO:0000313" key="6">
    <source>
        <dbReference type="EMBL" id="MCG9024727.1"/>
    </source>
</evidence>
<dbReference type="AlphaFoldDB" id="A0A248LKN7"/>
<dbReference type="InterPro" id="IPR000119">
    <property type="entry name" value="Hist_DNA-bd"/>
</dbReference>
<organism evidence="5 7">
    <name type="scientific">Laribacter hongkongensis</name>
    <dbReference type="NCBI Taxonomy" id="168471"/>
    <lineage>
        <taxon>Bacteria</taxon>
        <taxon>Pseudomonadati</taxon>
        <taxon>Pseudomonadota</taxon>
        <taxon>Betaproteobacteria</taxon>
        <taxon>Neisseriales</taxon>
        <taxon>Aquaspirillaceae</taxon>
        <taxon>Laribacter</taxon>
    </lineage>
</organism>
<gene>
    <name evidence="6" type="ORF">LH440_02180</name>
    <name evidence="5" type="ORF">LHGZ1_2248</name>
</gene>
<evidence type="ECO:0000313" key="7">
    <source>
        <dbReference type="Proteomes" id="UP000197424"/>
    </source>
</evidence>
<dbReference type="OrthoDB" id="9799835at2"/>
<reference evidence="5" key="1">
    <citation type="journal article" date="2017" name="J. Antimicrob. Chemother.">
        <title>Emergence and genomic analysis of MDR Laribacter hongkongensis strain HLGZ1 from Guangzhou, China.</title>
        <authorList>
            <person name="Wu H.K."/>
            <person name="Chen J.H."/>
            <person name="Yang L."/>
            <person name="Li A.R."/>
            <person name="Su D.H."/>
            <person name="Lin Y.P."/>
            <person name="Chen D.Q."/>
        </authorList>
    </citation>
    <scope>NUCLEOTIDE SEQUENCE</scope>
    <source>
        <strain evidence="5">HLGZ1</strain>
    </source>
</reference>
<sequence>MTKQELIQRLAERANVGKVETLLVVDALEQLIREELAAGGEIPLARTGKFRLREQAARMGRNPKTGESVMIPARRKIVFTPAKALKDAVG</sequence>
<dbReference type="CDD" id="cd00591">
    <property type="entry name" value="HU_IHF"/>
    <property type="match status" value="1"/>
</dbReference>
<dbReference type="GeneID" id="75108522"/>
<protein>
    <submittedName>
        <fullName evidence="5 6">DNA-binding protein</fullName>
    </submittedName>
</protein>
<evidence type="ECO:0000256" key="3">
    <source>
        <dbReference type="ARBA" id="ARBA00023125"/>
    </source>
</evidence>
<reference evidence="7" key="2">
    <citation type="submission" date="2017-06" db="EMBL/GenBank/DDBJ databases">
        <title>Whole genome sequence of Laribacter hongkongensis LHGZ1.</title>
        <authorList>
            <person name="Chen D."/>
            <person name="Wu H."/>
            <person name="Chen J."/>
        </authorList>
    </citation>
    <scope>NUCLEOTIDE SEQUENCE [LARGE SCALE GENOMIC DNA]</scope>
    <source>
        <strain evidence="7">LHGZ1</strain>
    </source>
</reference>
<dbReference type="Proteomes" id="UP001200247">
    <property type="component" value="Unassembled WGS sequence"/>
</dbReference>
<keyword evidence="3 5" id="KW-0238">DNA-binding</keyword>
<dbReference type="RefSeq" id="WP_012697650.1">
    <property type="nucleotide sequence ID" value="NZ_CP022115.1"/>
</dbReference>
<name>A0A248LKN7_9NEIS</name>
<dbReference type="PANTHER" id="PTHR33175:SF3">
    <property type="entry name" value="DNA-BINDING PROTEIN HU-BETA"/>
    <property type="match status" value="1"/>
</dbReference>
<dbReference type="EMBL" id="CP022115">
    <property type="protein sequence ID" value="ASJ25079.1"/>
    <property type="molecule type" value="Genomic_DNA"/>
</dbReference>
<evidence type="ECO:0000256" key="4">
    <source>
        <dbReference type="RuleBase" id="RU003939"/>
    </source>
</evidence>
<dbReference type="Pfam" id="PF00216">
    <property type="entry name" value="Bac_DNA_binding"/>
    <property type="match status" value="1"/>
</dbReference>
<dbReference type="InterPro" id="IPR010992">
    <property type="entry name" value="IHF-like_DNA-bd_dom_sf"/>
</dbReference>
<dbReference type="EMBL" id="JAJAXM010000003">
    <property type="protein sequence ID" value="MCG9024727.1"/>
    <property type="molecule type" value="Genomic_DNA"/>
</dbReference>
<evidence type="ECO:0000313" key="5">
    <source>
        <dbReference type="EMBL" id="ASJ25079.1"/>
    </source>
</evidence>
<dbReference type="SUPFAM" id="SSF47729">
    <property type="entry name" value="IHF-like DNA-binding proteins"/>
    <property type="match status" value="1"/>
</dbReference>